<sequence length="134" mass="13628">MAASALIVGVGLGVGGSAAANAARARAAADEQSQVLTTAVEDCGHPEGMAVGDSGQSLSIDGEGDEEFSGASLTAISCVLNELDVPDYVVSQIESTRALDGTLSASWSGLDATWNYHPDSGLSLDIHFDENDNN</sequence>
<gene>
    <name evidence="2" type="ORF">ACFQWG_09340</name>
</gene>
<name>A0ABW2SNL2_9ACTO</name>
<reference evidence="3" key="1">
    <citation type="journal article" date="2019" name="Int. J. Syst. Evol. Microbiol.">
        <title>The Global Catalogue of Microorganisms (GCM) 10K type strain sequencing project: providing services to taxonomists for standard genome sequencing and annotation.</title>
        <authorList>
            <consortium name="The Broad Institute Genomics Platform"/>
            <consortium name="The Broad Institute Genome Sequencing Center for Infectious Disease"/>
            <person name="Wu L."/>
            <person name="Ma J."/>
        </authorList>
    </citation>
    <scope>NUCLEOTIDE SEQUENCE [LARGE SCALE GENOMIC DNA]</scope>
    <source>
        <strain evidence="3">CCUG 56698</strain>
    </source>
</reference>
<protein>
    <submittedName>
        <fullName evidence="2">Uncharacterized protein</fullName>
    </submittedName>
</protein>
<proteinExistence type="predicted"/>
<organism evidence="2 3">
    <name type="scientific">Schaalia naturae</name>
    <dbReference type="NCBI Taxonomy" id="635203"/>
    <lineage>
        <taxon>Bacteria</taxon>
        <taxon>Bacillati</taxon>
        <taxon>Actinomycetota</taxon>
        <taxon>Actinomycetes</taxon>
        <taxon>Actinomycetales</taxon>
        <taxon>Actinomycetaceae</taxon>
        <taxon>Schaalia</taxon>
    </lineage>
</organism>
<accession>A0ABW2SNL2</accession>
<feature type="region of interest" description="Disordered" evidence="1">
    <location>
        <begin position="44"/>
        <end position="65"/>
    </location>
</feature>
<evidence type="ECO:0000256" key="1">
    <source>
        <dbReference type="SAM" id="MobiDB-lite"/>
    </source>
</evidence>
<evidence type="ECO:0000313" key="2">
    <source>
        <dbReference type="EMBL" id="MFC7581394.1"/>
    </source>
</evidence>
<evidence type="ECO:0000313" key="3">
    <source>
        <dbReference type="Proteomes" id="UP001596527"/>
    </source>
</evidence>
<dbReference type="Proteomes" id="UP001596527">
    <property type="component" value="Unassembled WGS sequence"/>
</dbReference>
<keyword evidence="3" id="KW-1185">Reference proteome</keyword>
<comment type="caution">
    <text evidence="2">The sequence shown here is derived from an EMBL/GenBank/DDBJ whole genome shotgun (WGS) entry which is preliminary data.</text>
</comment>
<dbReference type="RefSeq" id="WP_380974673.1">
    <property type="nucleotide sequence ID" value="NZ_JBHTEF010000001.1"/>
</dbReference>
<dbReference type="EMBL" id="JBHTEF010000001">
    <property type="protein sequence ID" value="MFC7581394.1"/>
    <property type="molecule type" value="Genomic_DNA"/>
</dbReference>